<evidence type="ECO:0008006" key="3">
    <source>
        <dbReference type="Google" id="ProtNLM"/>
    </source>
</evidence>
<keyword evidence="1" id="KW-1133">Transmembrane helix</keyword>
<accession>A0AAT9FKN8</accession>
<protein>
    <recommendedName>
        <fullName evidence="3">DUF983 domain-containing protein</fullName>
    </recommendedName>
</protein>
<dbReference type="EMBL" id="AP026866">
    <property type="protein sequence ID" value="BDS06539.1"/>
    <property type="molecule type" value="Genomic_DNA"/>
</dbReference>
<sequence length="133" mass="15131">MPRIMPEIIQASEDNLPNAFLRPQWPQDIPQQCPHCQSELHPQINLNYGFGKTGRACKWLSWWITLPWIPTIFLVVLPLMSDLPGGNGAAFALCIMFVVPAAFFAVLAPLFPRSRRVRCYPCKYSKDYPAQAK</sequence>
<gene>
    <name evidence="2" type="ORF">NT6N_15790</name>
</gene>
<keyword evidence="1" id="KW-0812">Transmembrane</keyword>
<dbReference type="AlphaFoldDB" id="A0AAT9FKN8"/>
<feature type="transmembrane region" description="Helical" evidence="1">
    <location>
        <begin position="59"/>
        <end position="77"/>
    </location>
</feature>
<proteinExistence type="predicted"/>
<keyword evidence="1" id="KW-0472">Membrane</keyword>
<reference evidence="2" key="1">
    <citation type="submission" date="2024-07" db="EMBL/GenBank/DDBJ databases">
        <title>Complete genome sequence of Verrucomicrobiaceae bacterium NT6N.</title>
        <authorList>
            <person name="Huang C."/>
            <person name="Takami H."/>
            <person name="Hamasaki K."/>
        </authorList>
    </citation>
    <scope>NUCLEOTIDE SEQUENCE</scope>
    <source>
        <strain evidence="2">NT6N</strain>
    </source>
</reference>
<dbReference type="KEGG" id="osu:NT6N_15790"/>
<name>A0AAT9FKN8_9BACT</name>
<organism evidence="2">
    <name type="scientific">Oceaniferula spumae</name>
    <dbReference type="NCBI Taxonomy" id="2979115"/>
    <lineage>
        <taxon>Bacteria</taxon>
        <taxon>Pseudomonadati</taxon>
        <taxon>Verrucomicrobiota</taxon>
        <taxon>Verrucomicrobiia</taxon>
        <taxon>Verrucomicrobiales</taxon>
        <taxon>Verrucomicrobiaceae</taxon>
        <taxon>Oceaniferula</taxon>
    </lineage>
</organism>
<evidence type="ECO:0000313" key="2">
    <source>
        <dbReference type="EMBL" id="BDS06539.1"/>
    </source>
</evidence>
<feature type="transmembrane region" description="Helical" evidence="1">
    <location>
        <begin position="89"/>
        <end position="111"/>
    </location>
</feature>
<evidence type="ECO:0000256" key="1">
    <source>
        <dbReference type="SAM" id="Phobius"/>
    </source>
</evidence>